<dbReference type="Pfam" id="PF13027">
    <property type="entry name" value="DUF3888"/>
    <property type="match status" value="1"/>
</dbReference>
<dbReference type="InterPro" id="IPR024984">
    <property type="entry name" value="DUF3888"/>
</dbReference>
<proteinExistence type="predicted"/>
<dbReference type="STRING" id="1121326.CLMAG_36910"/>
<reference evidence="1 2" key="1">
    <citation type="submission" date="2016-04" db="EMBL/GenBank/DDBJ databases">
        <title>Genome sequence of Clostridium magnum DSM 2767.</title>
        <authorList>
            <person name="Poehlein A."/>
            <person name="Uhlig R."/>
            <person name="Fischer R."/>
            <person name="Bahl H."/>
            <person name="Daniel R."/>
        </authorList>
    </citation>
    <scope>NUCLEOTIDE SEQUENCE [LARGE SCALE GENOMIC DNA]</scope>
    <source>
        <strain evidence="1 2">DSM 2767</strain>
    </source>
</reference>
<keyword evidence="2" id="KW-1185">Reference proteome</keyword>
<organism evidence="1 2">
    <name type="scientific">Clostridium magnum DSM 2767</name>
    <dbReference type="NCBI Taxonomy" id="1121326"/>
    <lineage>
        <taxon>Bacteria</taxon>
        <taxon>Bacillati</taxon>
        <taxon>Bacillota</taxon>
        <taxon>Clostridia</taxon>
        <taxon>Eubacteriales</taxon>
        <taxon>Clostridiaceae</taxon>
        <taxon>Clostridium</taxon>
    </lineage>
</organism>
<comment type="caution">
    <text evidence="1">The sequence shown here is derived from an EMBL/GenBank/DDBJ whole genome shotgun (WGS) entry which is preliminary data.</text>
</comment>
<dbReference type="OrthoDB" id="1937736at2"/>
<gene>
    <name evidence="1" type="ORF">CLMAG_36910</name>
</gene>
<accession>A0A162S511</accession>
<dbReference type="RefSeq" id="WP_066625540.1">
    <property type="nucleotide sequence ID" value="NZ_FQXL01000013.1"/>
</dbReference>
<dbReference type="Proteomes" id="UP000076603">
    <property type="component" value="Unassembled WGS sequence"/>
</dbReference>
<evidence type="ECO:0000313" key="2">
    <source>
        <dbReference type="Proteomes" id="UP000076603"/>
    </source>
</evidence>
<dbReference type="AlphaFoldDB" id="A0A162S511"/>
<evidence type="ECO:0000313" key="1">
    <source>
        <dbReference type="EMBL" id="KZL90780.1"/>
    </source>
</evidence>
<dbReference type="PATRIC" id="fig|1121326.3.peg.3735"/>
<name>A0A162S511_9CLOT</name>
<protein>
    <recommendedName>
        <fullName evidence="3">DUF3888 domain-containing protein</fullName>
    </recommendedName>
</protein>
<dbReference type="EMBL" id="LWAE01000004">
    <property type="protein sequence ID" value="KZL90780.1"/>
    <property type="molecule type" value="Genomic_DNA"/>
</dbReference>
<evidence type="ECO:0008006" key="3">
    <source>
        <dbReference type="Google" id="ProtNLM"/>
    </source>
</evidence>
<sequence>MKRILIKFILVFMCITSISNITGYSVCAANLKEANSFSFTEDKEELYEDFLTILLSPYLDNAIESYYGKTKKYSEAKIINIKRVEEQSYYFTVTFQVKTFDDNNLIGVENITMRNDDGEIEVINFIHQDVPVKASR</sequence>